<sequence length="314" mass="32917">MTADALWCTAPGQAALRPGQLGEGTHVRTLFSGISRGTERLVLSGQVPDSEQDRMRAPFQEGNFPFPVKYGYAAVGLASDGALAGRHVFALFPHQTEFRLPQDALIPLPDALPPERAIMAANMETALNILWDSGAGAGDRIAVVGGGLVGLLTAYLAARLPGAEVTVIDPLPDRAAIARDLGCAFAAPDAAPGDQDVVIHTSASQAGLVLALSLAGPQATIAEASWHGAAQVALPLGGAFHSRRLRIVSTQVGSIPPDRAPRWTYRRRLSKALDLLCDARLDALISGQTAFADLPDAYPGILADPATLCHRIAY</sequence>
<dbReference type="InterPro" id="IPR011032">
    <property type="entry name" value="GroES-like_sf"/>
</dbReference>
<dbReference type="EMBL" id="SUNH01000021">
    <property type="protein sequence ID" value="TJZ82523.1"/>
    <property type="molecule type" value="Genomic_DNA"/>
</dbReference>
<comment type="caution">
    <text evidence="6">The sequence shown here is derived from an EMBL/GenBank/DDBJ whole genome shotgun (WGS) entry which is preliminary data.</text>
</comment>
<reference evidence="6 7" key="1">
    <citation type="submission" date="2019-04" db="EMBL/GenBank/DDBJ databases">
        <authorList>
            <person name="Li J."/>
        </authorList>
    </citation>
    <scope>NUCLEOTIDE SEQUENCE [LARGE SCALE GENOMIC DNA]</scope>
    <source>
        <strain evidence="6 7">CCTCC AB2016182</strain>
    </source>
</reference>
<dbReference type="Gene3D" id="3.40.50.720">
    <property type="entry name" value="NAD(P)-binding Rossmann-like Domain"/>
    <property type="match status" value="1"/>
</dbReference>
<dbReference type="AlphaFoldDB" id="A0A4U0QL78"/>
<evidence type="ECO:0000313" key="6">
    <source>
        <dbReference type="EMBL" id="TJZ82523.1"/>
    </source>
</evidence>
<comment type="similarity">
    <text evidence="2">Belongs to the zinc-containing alcohol dehydrogenase family.</text>
</comment>
<gene>
    <name evidence="6" type="ORF">FA740_14520</name>
</gene>
<dbReference type="GO" id="GO:0046872">
    <property type="term" value="F:metal ion binding"/>
    <property type="evidence" value="ECO:0007669"/>
    <property type="project" value="UniProtKB-KW"/>
</dbReference>
<proteinExistence type="inferred from homology"/>
<dbReference type="PANTHER" id="PTHR43350:SF19">
    <property type="entry name" value="D-GULOSIDE 3-DEHYDROGENASE"/>
    <property type="match status" value="1"/>
</dbReference>
<dbReference type="RefSeq" id="WP_136857495.1">
    <property type="nucleotide sequence ID" value="NZ_SUNH01000021.1"/>
</dbReference>
<dbReference type="Pfam" id="PF13450">
    <property type="entry name" value="NAD_binding_8"/>
    <property type="match status" value="1"/>
</dbReference>
<dbReference type="SUPFAM" id="SSF51735">
    <property type="entry name" value="NAD(P)-binding Rossmann-fold domains"/>
    <property type="match status" value="1"/>
</dbReference>
<dbReference type="InterPro" id="IPR036291">
    <property type="entry name" value="NAD(P)-bd_dom_sf"/>
</dbReference>
<dbReference type="CDD" id="cd08255">
    <property type="entry name" value="2-desacetyl-2-hydroxyethyl_bacteriochlorophyllide_like"/>
    <property type="match status" value="1"/>
</dbReference>
<evidence type="ECO:0000256" key="1">
    <source>
        <dbReference type="ARBA" id="ARBA00001947"/>
    </source>
</evidence>
<organism evidence="6 7">
    <name type="scientific">Paracoccus hibiscisoli</name>
    <dbReference type="NCBI Taxonomy" id="2023261"/>
    <lineage>
        <taxon>Bacteria</taxon>
        <taxon>Pseudomonadati</taxon>
        <taxon>Pseudomonadota</taxon>
        <taxon>Alphaproteobacteria</taxon>
        <taxon>Rhodobacterales</taxon>
        <taxon>Paracoccaceae</taxon>
        <taxon>Paracoccus</taxon>
    </lineage>
</organism>
<dbReference type="SUPFAM" id="SSF50129">
    <property type="entry name" value="GroES-like"/>
    <property type="match status" value="1"/>
</dbReference>
<name>A0A4U0QL78_9RHOB</name>
<keyword evidence="4" id="KW-0862">Zinc</keyword>
<keyword evidence="5" id="KW-0560">Oxidoreductase</keyword>
<accession>A0A4U0QL78</accession>
<dbReference type="Proteomes" id="UP000306223">
    <property type="component" value="Unassembled WGS sequence"/>
</dbReference>
<keyword evidence="7" id="KW-1185">Reference proteome</keyword>
<dbReference type="PANTHER" id="PTHR43350">
    <property type="entry name" value="NAD-DEPENDENT ALCOHOL DEHYDROGENASE"/>
    <property type="match status" value="1"/>
</dbReference>
<evidence type="ECO:0000256" key="4">
    <source>
        <dbReference type="ARBA" id="ARBA00022833"/>
    </source>
</evidence>
<evidence type="ECO:0000256" key="5">
    <source>
        <dbReference type="ARBA" id="ARBA00023002"/>
    </source>
</evidence>
<comment type="cofactor">
    <cofactor evidence="1">
        <name>Zn(2+)</name>
        <dbReference type="ChEBI" id="CHEBI:29105"/>
    </cofactor>
</comment>
<protein>
    <submittedName>
        <fullName evidence="6">Zinc-binding alcohol dehydrogenase</fullName>
    </submittedName>
</protein>
<dbReference type="OrthoDB" id="9781588at2"/>
<dbReference type="GO" id="GO:0016491">
    <property type="term" value="F:oxidoreductase activity"/>
    <property type="evidence" value="ECO:0007669"/>
    <property type="project" value="UniProtKB-KW"/>
</dbReference>
<evidence type="ECO:0000256" key="3">
    <source>
        <dbReference type="ARBA" id="ARBA00022723"/>
    </source>
</evidence>
<evidence type="ECO:0000256" key="2">
    <source>
        <dbReference type="ARBA" id="ARBA00008072"/>
    </source>
</evidence>
<dbReference type="Gene3D" id="3.90.180.10">
    <property type="entry name" value="Medium-chain alcohol dehydrogenases, catalytic domain"/>
    <property type="match status" value="1"/>
</dbReference>
<keyword evidence="3" id="KW-0479">Metal-binding</keyword>
<evidence type="ECO:0000313" key="7">
    <source>
        <dbReference type="Proteomes" id="UP000306223"/>
    </source>
</evidence>